<evidence type="ECO:0000313" key="6">
    <source>
        <dbReference type="EMBL" id="PIV10097.1"/>
    </source>
</evidence>
<dbReference type="GO" id="GO:0015833">
    <property type="term" value="P:peptide transport"/>
    <property type="evidence" value="ECO:0007669"/>
    <property type="project" value="TreeGrafter"/>
</dbReference>
<keyword evidence="3" id="KW-0732">Signal</keyword>
<keyword evidence="4" id="KW-1133">Transmembrane helix</keyword>
<dbReference type="EMBL" id="PEUX01000051">
    <property type="protein sequence ID" value="PIV10097.1"/>
    <property type="molecule type" value="Genomic_DNA"/>
</dbReference>
<dbReference type="InterPro" id="IPR000914">
    <property type="entry name" value="SBP_5_dom"/>
</dbReference>
<evidence type="ECO:0000256" key="2">
    <source>
        <dbReference type="ARBA" id="ARBA00022448"/>
    </source>
</evidence>
<dbReference type="GO" id="GO:0042597">
    <property type="term" value="C:periplasmic space"/>
    <property type="evidence" value="ECO:0007669"/>
    <property type="project" value="UniProtKB-ARBA"/>
</dbReference>
<evidence type="ECO:0000256" key="4">
    <source>
        <dbReference type="SAM" id="Phobius"/>
    </source>
</evidence>
<dbReference type="Proteomes" id="UP000229894">
    <property type="component" value="Unassembled WGS sequence"/>
</dbReference>
<keyword evidence="4" id="KW-0472">Membrane</keyword>
<gene>
    <name evidence="6" type="ORF">COS49_02400</name>
</gene>
<comment type="similarity">
    <text evidence="1">Belongs to the bacterial solute-binding protein 5 family.</text>
</comment>
<dbReference type="Pfam" id="PF00496">
    <property type="entry name" value="SBP_bac_5"/>
    <property type="match status" value="1"/>
</dbReference>
<evidence type="ECO:0000259" key="5">
    <source>
        <dbReference type="Pfam" id="PF00496"/>
    </source>
</evidence>
<evidence type="ECO:0000256" key="3">
    <source>
        <dbReference type="ARBA" id="ARBA00022729"/>
    </source>
</evidence>
<dbReference type="InterPro" id="IPR039424">
    <property type="entry name" value="SBP_5"/>
</dbReference>
<protein>
    <recommendedName>
        <fullName evidence="5">Solute-binding protein family 5 domain-containing protein</fullName>
    </recommendedName>
</protein>
<accession>A0A2M7BU51</accession>
<dbReference type="InterPro" id="IPR030678">
    <property type="entry name" value="Peptide/Ni-bd"/>
</dbReference>
<dbReference type="AlphaFoldDB" id="A0A2M7BU51"/>
<keyword evidence="4" id="KW-0812">Transmembrane</keyword>
<dbReference type="PANTHER" id="PTHR30290">
    <property type="entry name" value="PERIPLASMIC BINDING COMPONENT OF ABC TRANSPORTER"/>
    <property type="match status" value="1"/>
</dbReference>
<reference evidence="7" key="1">
    <citation type="submission" date="2017-09" db="EMBL/GenBank/DDBJ databases">
        <title>Depth-based differentiation of microbial function through sediment-hosted aquifers and enrichment of novel symbionts in the deep terrestrial subsurface.</title>
        <authorList>
            <person name="Probst A.J."/>
            <person name="Ladd B."/>
            <person name="Jarett J.K."/>
            <person name="Geller-Mcgrath D.E."/>
            <person name="Sieber C.M.K."/>
            <person name="Emerson J.B."/>
            <person name="Anantharaman K."/>
            <person name="Thomas B.C."/>
            <person name="Malmstrom R."/>
            <person name="Stieglmeier M."/>
            <person name="Klingl A."/>
            <person name="Woyke T."/>
            <person name="Ryan C.M."/>
            <person name="Banfield J.F."/>
        </authorList>
    </citation>
    <scope>NUCLEOTIDE SEQUENCE [LARGE SCALE GENOMIC DNA]</scope>
</reference>
<feature type="domain" description="Solute-binding protein family 5" evidence="5">
    <location>
        <begin position="127"/>
        <end position="506"/>
    </location>
</feature>
<evidence type="ECO:0000313" key="7">
    <source>
        <dbReference type="Proteomes" id="UP000229894"/>
    </source>
</evidence>
<name>A0A2M7BU51_9BACT</name>
<sequence length="600" mass="69231">MTICTQTKKIIIFGREINWPKIFSIPGGKWPNRRRWRQLPKILTFRQRWLTRGLFLLIVVSVILLAINFALSHTYLQPKVGGDYREGLVGQPRYINPVLSAINDADRDLVQLIYSSLFKYDNQGILIPDLAESYSVEDDGLTYNISLKKDVFWHDGEPLTANDVVFTVKTIQNPEYQSPLRSIWQNVEVEKVDNHQLIFKIKTVYAPFLHNLTFGILPRHIWSGISGGNFLLAEYNLKPIGSGPYKFEKFSKTAKNGRIESIELVRNERYYLTAANEPAGPFIEKIVLYFYNSEDGLIEAYQKRRIDGLASVSRNNLPLLKDSFILHQIKLPLYYAVFFNQTKSKALTDKTARLALAYATNKQALLEQVLDNKGTVVDSPLLPGCLGYSEEIKIYEFALEHANNILEEAGWIDQDEDGIREKKIKDELTKLEINLVASDWPEIKQTAEMLKEQWEKIGAQVNLEIVDSITLQRDYLKPRQYDALLFGQALAADPDPFAFWHSSHSKDPGLNLALYQNKDVDKLLEEARQNLDEGKRAEQYLEFQKLVTDDLPAVFLFSPDYLYSVNKKVKGISETEKLPTQTQRFSQIENWYIKTNRFWR</sequence>
<dbReference type="PIRSF" id="PIRSF002741">
    <property type="entry name" value="MppA"/>
    <property type="match status" value="1"/>
</dbReference>
<comment type="caution">
    <text evidence="6">The sequence shown here is derived from an EMBL/GenBank/DDBJ whole genome shotgun (WGS) entry which is preliminary data.</text>
</comment>
<organism evidence="6 7">
    <name type="scientific">Candidatus Portnoybacteria bacterium CG03_land_8_20_14_0_80_41_10</name>
    <dbReference type="NCBI Taxonomy" id="1974808"/>
    <lineage>
        <taxon>Bacteria</taxon>
        <taxon>Candidatus Portnoyibacteriota</taxon>
    </lineage>
</organism>
<dbReference type="GO" id="GO:0043190">
    <property type="term" value="C:ATP-binding cassette (ABC) transporter complex"/>
    <property type="evidence" value="ECO:0007669"/>
    <property type="project" value="InterPro"/>
</dbReference>
<dbReference type="Gene3D" id="3.40.190.10">
    <property type="entry name" value="Periplasmic binding protein-like II"/>
    <property type="match status" value="1"/>
</dbReference>
<dbReference type="SUPFAM" id="SSF53850">
    <property type="entry name" value="Periplasmic binding protein-like II"/>
    <property type="match status" value="1"/>
</dbReference>
<dbReference type="Gene3D" id="3.90.76.10">
    <property type="entry name" value="Dipeptide-binding Protein, Domain 1"/>
    <property type="match status" value="1"/>
</dbReference>
<proteinExistence type="inferred from homology"/>
<keyword evidence="2" id="KW-0813">Transport</keyword>
<dbReference type="Gene3D" id="3.10.105.10">
    <property type="entry name" value="Dipeptide-binding Protein, Domain 3"/>
    <property type="match status" value="1"/>
</dbReference>
<evidence type="ECO:0000256" key="1">
    <source>
        <dbReference type="ARBA" id="ARBA00005695"/>
    </source>
</evidence>
<dbReference type="PANTHER" id="PTHR30290:SF9">
    <property type="entry name" value="OLIGOPEPTIDE-BINDING PROTEIN APPA"/>
    <property type="match status" value="1"/>
</dbReference>
<dbReference type="GO" id="GO:1904680">
    <property type="term" value="F:peptide transmembrane transporter activity"/>
    <property type="evidence" value="ECO:0007669"/>
    <property type="project" value="TreeGrafter"/>
</dbReference>
<feature type="transmembrane region" description="Helical" evidence="4">
    <location>
        <begin position="49"/>
        <end position="71"/>
    </location>
</feature>